<accession>A0A8T0GL01</accession>
<evidence type="ECO:0000313" key="2">
    <source>
        <dbReference type="Proteomes" id="UP000822688"/>
    </source>
</evidence>
<organism evidence="1 2">
    <name type="scientific">Ceratodon purpureus</name>
    <name type="common">Fire moss</name>
    <name type="synonym">Dicranum purpureum</name>
    <dbReference type="NCBI Taxonomy" id="3225"/>
    <lineage>
        <taxon>Eukaryota</taxon>
        <taxon>Viridiplantae</taxon>
        <taxon>Streptophyta</taxon>
        <taxon>Embryophyta</taxon>
        <taxon>Bryophyta</taxon>
        <taxon>Bryophytina</taxon>
        <taxon>Bryopsida</taxon>
        <taxon>Dicranidae</taxon>
        <taxon>Pseudoditrichales</taxon>
        <taxon>Ditrichaceae</taxon>
        <taxon>Ceratodon</taxon>
    </lineage>
</organism>
<protein>
    <submittedName>
        <fullName evidence="1">Uncharacterized protein</fullName>
    </submittedName>
</protein>
<keyword evidence="2" id="KW-1185">Reference proteome</keyword>
<name>A0A8T0GL01_CERPU</name>
<evidence type="ECO:0000313" key="1">
    <source>
        <dbReference type="EMBL" id="KAG0560226.1"/>
    </source>
</evidence>
<gene>
    <name evidence="1" type="ORF">KC19_10G164000</name>
</gene>
<dbReference type="EMBL" id="CM026431">
    <property type="protein sequence ID" value="KAG0560226.1"/>
    <property type="molecule type" value="Genomic_DNA"/>
</dbReference>
<sequence>MLCKGVVDFYFVTVIELASSGSESSLSEVHIRRGWSELVLYSTASNPRYIHINGRDT</sequence>
<dbReference type="Proteomes" id="UP000822688">
    <property type="component" value="Chromosome 10"/>
</dbReference>
<reference evidence="1" key="1">
    <citation type="submission" date="2020-06" db="EMBL/GenBank/DDBJ databases">
        <title>WGS assembly of Ceratodon purpureus strain R40.</title>
        <authorList>
            <person name="Carey S.B."/>
            <person name="Jenkins J."/>
            <person name="Shu S."/>
            <person name="Lovell J.T."/>
            <person name="Sreedasyam A."/>
            <person name="Maumus F."/>
            <person name="Tiley G.P."/>
            <person name="Fernandez-Pozo N."/>
            <person name="Barry K."/>
            <person name="Chen C."/>
            <person name="Wang M."/>
            <person name="Lipzen A."/>
            <person name="Daum C."/>
            <person name="Saski C.A."/>
            <person name="Payton A.C."/>
            <person name="Mcbreen J.C."/>
            <person name="Conrad R.E."/>
            <person name="Kollar L.M."/>
            <person name="Olsson S."/>
            <person name="Huttunen S."/>
            <person name="Landis J.B."/>
            <person name="Wickett N.J."/>
            <person name="Johnson M.G."/>
            <person name="Rensing S.A."/>
            <person name="Grimwood J."/>
            <person name="Schmutz J."/>
            <person name="Mcdaniel S.F."/>
        </authorList>
    </citation>
    <scope>NUCLEOTIDE SEQUENCE</scope>
    <source>
        <strain evidence="1">R40</strain>
    </source>
</reference>
<comment type="caution">
    <text evidence="1">The sequence shown here is derived from an EMBL/GenBank/DDBJ whole genome shotgun (WGS) entry which is preliminary data.</text>
</comment>
<dbReference type="AlphaFoldDB" id="A0A8T0GL01"/>
<proteinExistence type="predicted"/>